<feature type="compositionally biased region" description="Basic and acidic residues" evidence="1">
    <location>
        <begin position="1"/>
        <end position="17"/>
    </location>
</feature>
<feature type="transmembrane region" description="Helical" evidence="2">
    <location>
        <begin position="103"/>
        <end position="126"/>
    </location>
</feature>
<evidence type="ECO:0000313" key="4">
    <source>
        <dbReference type="Proteomes" id="UP000241690"/>
    </source>
</evidence>
<sequence length="144" mass="16085">MSKNGRHDKESKGMTETRKKKKKTPVRSSTVLGCLRLLAESGWAGMVDKVMTSLGDIRSERKHRDCSGLSVRLVCGGSSSEGTEQGELGFVTESEGLCDEWRYMVYFAVAYRSFVMAPFFGIHLLLHEMSYARQPKNLASVIND</sequence>
<proteinExistence type="predicted"/>
<name>A0A2T4ALL3_TRIHA</name>
<dbReference type="GeneID" id="36623071"/>
<gene>
    <name evidence="3" type="ORF">M431DRAFT_354880</name>
</gene>
<evidence type="ECO:0000256" key="1">
    <source>
        <dbReference type="SAM" id="MobiDB-lite"/>
    </source>
</evidence>
<dbReference type="RefSeq" id="XP_024777653.1">
    <property type="nucleotide sequence ID" value="XM_024914506.1"/>
</dbReference>
<dbReference type="Proteomes" id="UP000241690">
    <property type="component" value="Unassembled WGS sequence"/>
</dbReference>
<reference evidence="3 4" key="1">
    <citation type="submission" date="2016-07" db="EMBL/GenBank/DDBJ databases">
        <title>Multiple horizontal gene transfer events from other fungi enriched the ability of initially mycotrophic Trichoderma (Ascomycota) to feed on dead plant biomass.</title>
        <authorList>
            <consortium name="DOE Joint Genome Institute"/>
            <person name="Aerts A."/>
            <person name="Atanasova L."/>
            <person name="Chenthamara K."/>
            <person name="Zhang J."/>
            <person name="Grujic M."/>
            <person name="Henrissat B."/>
            <person name="Kuo A."/>
            <person name="Salamov A."/>
            <person name="Lipzen A."/>
            <person name="Labutti K."/>
            <person name="Barry K."/>
            <person name="Miao Y."/>
            <person name="Rahimi M.J."/>
            <person name="Shen Q."/>
            <person name="Grigoriev I.V."/>
            <person name="Kubicek C.P."/>
            <person name="Druzhinina I.S."/>
        </authorList>
    </citation>
    <scope>NUCLEOTIDE SEQUENCE [LARGE SCALE GENOMIC DNA]</scope>
    <source>
        <strain evidence="3 4">CBS 226.95</strain>
    </source>
</reference>
<dbReference type="EMBL" id="KZ679677">
    <property type="protein sequence ID" value="PTB57976.1"/>
    <property type="molecule type" value="Genomic_DNA"/>
</dbReference>
<keyword evidence="2" id="KW-1133">Transmembrane helix</keyword>
<protein>
    <submittedName>
        <fullName evidence="3">Uncharacterized protein</fullName>
    </submittedName>
</protein>
<evidence type="ECO:0000256" key="2">
    <source>
        <dbReference type="SAM" id="Phobius"/>
    </source>
</evidence>
<keyword evidence="2" id="KW-0472">Membrane</keyword>
<keyword evidence="4" id="KW-1185">Reference proteome</keyword>
<accession>A0A2T4ALL3</accession>
<keyword evidence="2" id="KW-0812">Transmembrane</keyword>
<organism evidence="3 4">
    <name type="scientific">Trichoderma harzianum CBS 226.95</name>
    <dbReference type="NCBI Taxonomy" id="983964"/>
    <lineage>
        <taxon>Eukaryota</taxon>
        <taxon>Fungi</taxon>
        <taxon>Dikarya</taxon>
        <taxon>Ascomycota</taxon>
        <taxon>Pezizomycotina</taxon>
        <taxon>Sordariomycetes</taxon>
        <taxon>Hypocreomycetidae</taxon>
        <taxon>Hypocreales</taxon>
        <taxon>Hypocreaceae</taxon>
        <taxon>Trichoderma</taxon>
    </lineage>
</organism>
<dbReference type="AlphaFoldDB" id="A0A2T4ALL3"/>
<evidence type="ECO:0000313" key="3">
    <source>
        <dbReference type="EMBL" id="PTB57976.1"/>
    </source>
</evidence>
<feature type="region of interest" description="Disordered" evidence="1">
    <location>
        <begin position="1"/>
        <end position="27"/>
    </location>
</feature>